<feature type="compositionally biased region" description="Polar residues" evidence="1">
    <location>
        <begin position="55"/>
        <end position="72"/>
    </location>
</feature>
<dbReference type="Proteomes" id="UP000198287">
    <property type="component" value="Unassembled WGS sequence"/>
</dbReference>
<proteinExistence type="predicted"/>
<organism evidence="2 3">
    <name type="scientific">Folsomia candida</name>
    <name type="common">Springtail</name>
    <dbReference type="NCBI Taxonomy" id="158441"/>
    <lineage>
        <taxon>Eukaryota</taxon>
        <taxon>Metazoa</taxon>
        <taxon>Ecdysozoa</taxon>
        <taxon>Arthropoda</taxon>
        <taxon>Hexapoda</taxon>
        <taxon>Collembola</taxon>
        <taxon>Entomobryomorpha</taxon>
        <taxon>Isotomoidea</taxon>
        <taxon>Isotomidae</taxon>
        <taxon>Proisotominae</taxon>
        <taxon>Folsomia</taxon>
    </lineage>
</organism>
<name>A0A226DRE5_FOLCA</name>
<protein>
    <submittedName>
        <fullName evidence="2">Uncharacterized protein</fullName>
    </submittedName>
</protein>
<reference evidence="2 3" key="1">
    <citation type="submission" date="2015-12" db="EMBL/GenBank/DDBJ databases">
        <title>The genome of Folsomia candida.</title>
        <authorList>
            <person name="Faddeeva A."/>
            <person name="Derks M.F."/>
            <person name="Anvar Y."/>
            <person name="Smit S."/>
            <person name="Van Straalen N."/>
            <person name="Roelofs D."/>
        </authorList>
    </citation>
    <scope>NUCLEOTIDE SEQUENCE [LARGE SCALE GENOMIC DNA]</scope>
    <source>
        <strain evidence="2 3">VU population</strain>
        <tissue evidence="2">Whole body</tissue>
    </source>
</reference>
<dbReference type="EMBL" id="LNIX01000013">
    <property type="protein sequence ID" value="OXA47414.1"/>
    <property type="molecule type" value="Genomic_DNA"/>
</dbReference>
<accession>A0A226DRE5</accession>
<feature type="region of interest" description="Disordered" evidence="1">
    <location>
        <begin position="40"/>
        <end position="90"/>
    </location>
</feature>
<evidence type="ECO:0000313" key="2">
    <source>
        <dbReference type="EMBL" id="OXA47414.1"/>
    </source>
</evidence>
<gene>
    <name evidence="2" type="ORF">Fcan01_17617</name>
</gene>
<comment type="caution">
    <text evidence="2">The sequence shown here is derived from an EMBL/GenBank/DDBJ whole genome shotgun (WGS) entry which is preliminary data.</text>
</comment>
<evidence type="ECO:0000256" key="1">
    <source>
        <dbReference type="SAM" id="MobiDB-lite"/>
    </source>
</evidence>
<keyword evidence="3" id="KW-1185">Reference proteome</keyword>
<feature type="compositionally biased region" description="Basic and acidic residues" evidence="1">
    <location>
        <begin position="80"/>
        <end position="90"/>
    </location>
</feature>
<evidence type="ECO:0000313" key="3">
    <source>
        <dbReference type="Proteomes" id="UP000198287"/>
    </source>
</evidence>
<dbReference type="AlphaFoldDB" id="A0A226DRE5"/>
<sequence>MSNFRIFKVISLDQYRRIFEPTPPPPPPTPIDNQFSLISNPQTHVSSSSSSNNNHENISPANLQSTFLSNSTIGGGSSSEKVKVDSKSVDNPEVTESFQDVVLSPPLKKKKLKHIQAKESKRNAILKSISVSQPYAKTVEMDTMWTSLVCHHPGCTGCYDSLSEIPPKLPTNSCTYFKKIQFFNVCSLYDGKGKENIERFNIKFRRSFERDTMFPLQPRVEPTVHFPPIFCIRCLYKDKTKQQIHDESCNKPFNVYRKRESEFLNTYWPKTWPYNRTSEWKGRDQA</sequence>